<dbReference type="RefSeq" id="WP_216062429.1">
    <property type="nucleotide sequence ID" value="NZ_JAHKPP010000002.1"/>
</dbReference>
<comment type="caution">
    <text evidence="3">The sequence shown here is derived from an EMBL/GenBank/DDBJ whole genome shotgun (WGS) entry which is preliminary data.</text>
</comment>
<feature type="domain" description="Response regulatory" evidence="2">
    <location>
        <begin position="8"/>
        <end position="134"/>
    </location>
</feature>
<dbReference type="GO" id="GO:0000160">
    <property type="term" value="P:phosphorelay signal transduction system"/>
    <property type="evidence" value="ECO:0007669"/>
    <property type="project" value="InterPro"/>
</dbReference>
<dbReference type="EMBL" id="JAUOPB010000004">
    <property type="protein sequence ID" value="MDO6422239.1"/>
    <property type="molecule type" value="Genomic_DNA"/>
</dbReference>
<dbReference type="CDD" id="cd17557">
    <property type="entry name" value="REC_Rcp-like"/>
    <property type="match status" value="1"/>
</dbReference>
<keyword evidence="1" id="KW-0597">Phosphoprotein</keyword>
<organism evidence="3 4">
    <name type="scientific">Saccharophagus degradans</name>
    <dbReference type="NCBI Taxonomy" id="86304"/>
    <lineage>
        <taxon>Bacteria</taxon>
        <taxon>Pseudomonadati</taxon>
        <taxon>Pseudomonadota</taxon>
        <taxon>Gammaproteobacteria</taxon>
        <taxon>Cellvibrionales</taxon>
        <taxon>Cellvibrionaceae</taxon>
        <taxon>Saccharophagus</taxon>
    </lineage>
</organism>
<reference evidence="3" key="1">
    <citation type="submission" date="2023-07" db="EMBL/GenBank/DDBJ databases">
        <title>Genome content predicts the carbon catabolic preferences of heterotrophic bacteria.</title>
        <authorList>
            <person name="Gralka M."/>
        </authorList>
    </citation>
    <scope>NUCLEOTIDE SEQUENCE</scope>
    <source>
        <strain evidence="3">I3M17_2</strain>
    </source>
</reference>
<dbReference type="InterPro" id="IPR001789">
    <property type="entry name" value="Sig_transdc_resp-reg_receiver"/>
</dbReference>
<dbReference type="SMART" id="SM00448">
    <property type="entry name" value="REC"/>
    <property type="match status" value="1"/>
</dbReference>
<dbReference type="AlphaFoldDB" id="A0AAW7X770"/>
<dbReference type="PROSITE" id="PS50110">
    <property type="entry name" value="RESPONSE_REGULATORY"/>
    <property type="match status" value="1"/>
</dbReference>
<dbReference type="PANTHER" id="PTHR44520">
    <property type="entry name" value="RESPONSE REGULATOR RCP1-RELATED"/>
    <property type="match status" value="1"/>
</dbReference>
<dbReference type="Pfam" id="PF00072">
    <property type="entry name" value="Response_reg"/>
    <property type="match status" value="1"/>
</dbReference>
<evidence type="ECO:0000259" key="2">
    <source>
        <dbReference type="PROSITE" id="PS50110"/>
    </source>
</evidence>
<evidence type="ECO:0000313" key="4">
    <source>
        <dbReference type="Proteomes" id="UP001169760"/>
    </source>
</evidence>
<dbReference type="InterPro" id="IPR052893">
    <property type="entry name" value="TCS_response_regulator"/>
</dbReference>
<gene>
    <name evidence="3" type="ORF">Q4521_07120</name>
</gene>
<feature type="modified residue" description="4-aspartylphosphate" evidence="1">
    <location>
        <position position="66"/>
    </location>
</feature>
<proteinExistence type="predicted"/>
<name>A0AAW7X770_9GAMM</name>
<protein>
    <submittedName>
        <fullName evidence="3">Response regulator</fullName>
    </submittedName>
</protein>
<evidence type="ECO:0000256" key="1">
    <source>
        <dbReference type="PROSITE-ProRule" id="PRU00169"/>
    </source>
</evidence>
<accession>A0AAW7X770</accession>
<dbReference type="PANTHER" id="PTHR44520:SF2">
    <property type="entry name" value="RESPONSE REGULATOR RCP1"/>
    <property type="match status" value="1"/>
</dbReference>
<evidence type="ECO:0000313" key="3">
    <source>
        <dbReference type="EMBL" id="MDO6422239.1"/>
    </source>
</evidence>
<sequence length="144" mass="16151">MNVDKRFVVLIVDDDADDVFLARAAAQQAGIPVELISVENGDELYGFLNQKGRYAGVRRPDLILLDLNMPVIDGRQVLQELKQPDGEFRSIPIVVHTTSGSPDDVKYCYEAGANSYLVKSADFNQLKSAMDNLLKYWFVTVYHP</sequence>
<dbReference type="Proteomes" id="UP001169760">
    <property type="component" value="Unassembled WGS sequence"/>
</dbReference>